<feature type="compositionally biased region" description="Low complexity" evidence="1">
    <location>
        <begin position="143"/>
        <end position="159"/>
    </location>
</feature>
<feature type="compositionally biased region" description="Basic and acidic residues" evidence="1">
    <location>
        <begin position="204"/>
        <end position="219"/>
    </location>
</feature>
<feature type="compositionally biased region" description="Low complexity" evidence="1">
    <location>
        <begin position="116"/>
        <end position="136"/>
    </location>
</feature>
<keyword evidence="4" id="KW-1185">Reference proteome</keyword>
<dbReference type="EMBL" id="JAPQKI010000002">
    <property type="protein sequence ID" value="KAJ5110507.1"/>
    <property type="molecule type" value="Genomic_DNA"/>
</dbReference>
<comment type="caution">
    <text evidence="3">The sequence shown here is derived from an EMBL/GenBank/DDBJ whole genome shotgun (WGS) entry which is preliminary data.</text>
</comment>
<proteinExistence type="predicted"/>
<feature type="transmembrane region" description="Helical" evidence="2">
    <location>
        <begin position="162"/>
        <end position="185"/>
    </location>
</feature>
<evidence type="ECO:0000313" key="4">
    <source>
        <dbReference type="Proteomes" id="UP001149074"/>
    </source>
</evidence>
<dbReference type="OrthoDB" id="5414836at2759"/>
<dbReference type="AlphaFoldDB" id="A0A9W9KM48"/>
<keyword evidence="2" id="KW-0472">Membrane</keyword>
<evidence type="ECO:0000256" key="2">
    <source>
        <dbReference type="SAM" id="Phobius"/>
    </source>
</evidence>
<evidence type="ECO:0000256" key="1">
    <source>
        <dbReference type="SAM" id="MobiDB-lite"/>
    </source>
</evidence>
<protein>
    <submittedName>
        <fullName evidence="3">Uncharacterized protein</fullName>
    </submittedName>
</protein>
<feature type="region of interest" description="Disordered" evidence="1">
    <location>
        <begin position="114"/>
        <end position="159"/>
    </location>
</feature>
<reference evidence="3" key="2">
    <citation type="journal article" date="2023" name="IMA Fungus">
        <title>Comparative genomic study of the Penicillium genus elucidates a diverse pangenome and 15 lateral gene transfer events.</title>
        <authorList>
            <person name="Petersen C."/>
            <person name="Sorensen T."/>
            <person name="Nielsen M.R."/>
            <person name="Sondergaard T.E."/>
            <person name="Sorensen J.L."/>
            <person name="Fitzpatrick D.A."/>
            <person name="Frisvad J.C."/>
            <person name="Nielsen K.L."/>
        </authorList>
    </citation>
    <scope>NUCLEOTIDE SEQUENCE</scope>
    <source>
        <strain evidence="3">IBT 30761</strain>
    </source>
</reference>
<organism evidence="3 4">
    <name type="scientific">Penicillium argentinense</name>
    <dbReference type="NCBI Taxonomy" id="1131581"/>
    <lineage>
        <taxon>Eukaryota</taxon>
        <taxon>Fungi</taxon>
        <taxon>Dikarya</taxon>
        <taxon>Ascomycota</taxon>
        <taxon>Pezizomycotina</taxon>
        <taxon>Eurotiomycetes</taxon>
        <taxon>Eurotiomycetidae</taxon>
        <taxon>Eurotiales</taxon>
        <taxon>Aspergillaceae</taxon>
        <taxon>Penicillium</taxon>
    </lineage>
</organism>
<feature type="region of interest" description="Disordered" evidence="1">
    <location>
        <begin position="194"/>
        <end position="257"/>
    </location>
</feature>
<reference evidence="3" key="1">
    <citation type="submission" date="2022-11" db="EMBL/GenBank/DDBJ databases">
        <authorList>
            <person name="Petersen C."/>
        </authorList>
    </citation>
    <scope>NUCLEOTIDE SEQUENCE</scope>
    <source>
        <strain evidence="3">IBT 30761</strain>
    </source>
</reference>
<dbReference type="Proteomes" id="UP001149074">
    <property type="component" value="Unassembled WGS sequence"/>
</dbReference>
<evidence type="ECO:0000313" key="3">
    <source>
        <dbReference type="EMBL" id="KAJ5110507.1"/>
    </source>
</evidence>
<dbReference type="PANTHER" id="PTHR38122:SF1">
    <property type="entry name" value="GLYCOPROTEIN X"/>
    <property type="match status" value="1"/>
</dbReference>
<dbReference type="RefSeq" id="XP_056478577.1">
    <property type="nucleotide sequence ID" value="XM_056613536.1"/>
</dbReference>
<gene>
    <name evidence="3" type="ORF">N7532_001042</name>
</gene>
<name>A0A9W9KM48_9EURO</name>
<keyword evidence="2" id="KW-0812">Transmembrane</keyword>
<keyword evidence="2" id="KW-1133">Transmembrane helix</keyword>
<dbReference type="PANTHER" id="PTHR38122">
    <property type="entry name" value="GLYCOPROTEIN X"/>
    <property type="match status" value="1"/>
</dbReference>
<dbReference type="GeneID" id="81352515"/>
<sequence length="257" mass="27459">MVLKKLWDTASSLAKRDLIPTICYDSCNDATIQVQSTGKTPELCEPNSNFMQSLSNCKSCIEKNSNSTDAGTLGDLEPLLDYCNENSSTSNESIDELKSELASISAKIASLGGEMSTSATNTPKTTLATTTSGSPGPVTVYATASGQKDTSSSSDSKSQASIIAPAVVVPVVIVGLIIILGFFFYRRRRSQNAAQLATNGPPPPDDKPQLHADDFRPELEGTGVNAVREVEMEQHMPPAELPVREEVAREMDANKQS</sequence>
<feature type="compositionally biased region" description="Basic and acidic residues" evidence="1">
    <location>
        <begin position="242"/>
        <end position="257"/>
    </location>
</feature>
<accession>A0A9W9KM48</accession>